<evidence type="ECO:0000256" key="11">
    <source>
        <dbReference type="SAM" id="MobiDB-lite"/>
    </source>
</evidence>
<feature type="transmembrane region" description="Helical" evidence="12">
    <location>
        <begin position="333"/>
        <end position="351"/>
    </location>
</feature>
<keyword evidence="9" id="KW-0333">Golgi apparatus</keyword>
<organism evidence="14 15">
    <name type="scientific">Rotaria sordida</name>
    <dbReference type="NCBI Taxonomy" id="392033"/>
    <lineage>
        <taxon>Eukaryota</taxon>
        <taxon>Metazoa</taxon>
        <taxon>Spiralia</taxon>
        <taxon>Gnathifera</taxon>
        <taxon>Rotifera</taxon>
        <taxon>Eurotatoria</taxon>
        <taxon>Bdelloidea</taxon>
        <taxon>Philodinida</taxon>
        <taxon>Philodinidae</taxon>
        <taxon>Rotaria</taxon>
    </lineage>
</organism>
<proteinExistence type="inferred from homology"/>
<evidence type="ECO:0000256" key="8">
    <source>
        <dbReference type="ARBA" id="ARBA00022989"/>
    </source>
</evidence>
<dbReference type="Pfam" id="PF03878">
    <property type="entry name" value="YIF1"/>
    <property type="match status" value="1"/>
</dbReference>
<comment type="similarity">
    <text evidence="3">Belongs to the YIF1 family.</text>
</comment>
<dbReference type="GO" id="GO:0015031">
    <property type="term" value="P:protein transport"/>
    <property type="evidence" value="ECO:0007669"/>
    <property type="project" value="UniProtKB-KW"/>
</dbReference>
<dbReference type="Proteomes" id="UP000663870">
    <property type="component" value="Unassembled WGS sequence"/>
</dbReference>
<evidence type="ECO:0000256" key="3">
    <source>
        <dbReference type="ARBA" id="ARBA00009727"/>
    </source>
</evidence>
<dbReference type="InterPro" id="IPR005578">
    <property type="entry name" value="Yif1_fam"/>
</dbReference>
<dbReference type="PANTHER" id="PTHR14083">
    <property type="entry name" value="YIP1 INTERACTING FACTOR HOMOLOG YIF1 PROTEIN"/>
    <property type="match status" value="1"/>
</dbReference>
<keyword evidence="10 12" id="KW-0472">Membrane</keyword>
<evidence type="ECO:0000256" key="9">
    <source>
        <dbReference type="ARBA" id="ARBA00023034"/>
    </source>
</evidence>
<evidence type="ECO:0000256" key="2">
    <source>
        <dbReference type="ARBA" id="ARBA00004653"/>
    </source>
</evidence>
<comment type="subcellular location">
    <subcellularLocation>
        <location evidence="1">Endoplasmic reticulum membrane</location>
        <topology evidence="1">Multi-pass membrane protein</topology>
    </subcellularLocation>
    <subcellularLocation>
        <location evidence="2">Golgi apparatus membrane</location>
        <topology evidence="2">Multi-pass membrane protein</topology>
    </subcellularLocation>
</comment>
<evidence type="ECO:0000313" key="13">
    <source>
        <dbReference type="EMBL" id="CAF0986327.1"/>
    </source>
</evidence>
<dbReference type="GO" id="GO:0000139">
    <property type="term" value="C:Golgi membrane"/>
    <property type="evidence" value="ECO:0007669"/>
    <property type="project" value="UniProtKB-SubCell"/>
</dbReference>
<dbReference type="GO" id="GO:0030134">
    <property type="term" value="C:COPII-coated ER to Golgi transport vesicle"/>
    <property type="evidence" value="ECO:0007669"/>
    <property type="project" value="TreeGrafter"/>
</dbReference>
<feature type="compositionally biased region" description="Low complexity" evidence="11">
    <location>
        <begin position="14"/>
        <end position="37"/>
    </location>
</feature>
<evidence type="ECO:0000256" key="1">
    <source>
        <dbReference type="ARBA" id="ARBA00004477"/>
    </source>
</evidence>
<evidence type="ECO:0000256" key="4">
    <source>
        <dbReference type="ARBA" id="ARBA00022448"/>
    </source>
</evidence>
<evidence type="ECO:0000256" key="6">
    <source>
        <dbReference type="ARBA" id="ARBA00022824"/>
    </source>
</evidence>
<feature type="transmembrane region" description="Helical" evidence="12">
    <location>
        <begin position="243"/>
        <end position="262"/>
    </location>
</feature>
<feature type="transmembrane region" description="Helical" evidence="12">
    <location>
        <begin position="377"/>
        <end position="395"/>
    </location>
</feature>
<dbReference type="GO" id="GO:0005789">
    <property type="term" value="C:endoplasmic reticulum membrane"/>
    <property type="evidence" value="ECO:0007669"/>
    <property type="project" value="UniProtKB-SubCell"/>
</dbReference>
<name>A0A814L713_9BILA</name>
<dbReference type="Proteomes" id="UP000663854">
    <property type="component" value="Unassembled WGS sequence"/>
</dbReference>
<keyword evidence="6" id="KW-0256">Endoplasmic reticulum</keyword>
<dbReference type="GO" id="GO:0006888">
    <property type="term" value="P:endoplasmic reticulum to Golgi vesicle-mediated transport"/>
    <property type="evidence" value="ECO:0007669"/>
    <property type="project" value="InterPro"/>
</dbReference>
<sequence length="401" mass="45020">MSSRGPMRLSKSYPHPQQQQQQQQQPPTQPPSQFYQPTAPNPQSQSPTSYGGDFTIPQPQTSSSYGGDFTIPQPQTSTSYGVDFTIPQAQVPSSYAAEYNIPQPQAPSSYAAEYKMPQPQAMPSNNAFFSPQTAFYAPPSQQQMFSNQGIPGMESLSNNPLFNVGLNVVEQGMKDLTGKTVNMLPAEMKKSLSSIKYYFAVDQTYVLKKLCLLLFPFRPRNWSLEYSADEPVPPRVDSNAPDYYIPLMSAITYVLVAGLVLGTQERFTPEQLGMHASSVLVWNIIEICVLCFTFYILNVHSKLRTLDLIAYCGYKYVGMIVALSSYLITHSLLVYRCSLLYVSLALSYFLVKCLRLQILPDTDGSQSYGSGGNKRRIYLLLLIVILQPLFIWYLTQHLIVY</sequence>
<dbReference type="GO" id="GO:0005793">
    <property type="term" value="C:endoplasmic reticulum-Golgi intermediate compartment"/>
    <property type="evidence" value="ECO:0007669"/>
    <property type="project" value="TreeGrafter"/>
</dbReference>
<evidence type="ECO:0000256" key="10">
    <source>
        <dbReference type="ARBA" id="ARBA00023136"/>
    </source>
</evidence>
<keyword evidence="15" id="KW-1185">Reference proteome</keyword>
<comment type="caution">
    <text evidence="14">The sequence shown here is derived from an EMBL/GenBank/DDBJ whole genome shotgun (WGS) entry which is preliminary data.</text>
</comment>
<gene>
    <name evidence="14" type="ORF">JXQ802_LOCUS17172</name>
    <name evidence="13" type="ORF">PYM288_LOCUS13881</name>
</gene>
<dbReference type="PANTHER" id="PTHR14083:SF0">
    <property type="entry name" value="YIP1D-INTERACTING FACTOR 1, ISOFORM C"/>
    <property type="match status" value="1"/>
</dbReference>
<dbReference type="EMBL" id="CAJNOH010000289">
    <property type="protein sequence ID" value="CAF0986327.1"/>
    <property type="molecule type" value="Genomic_DNA"/>
</dbReference>
<evidence type="ECO:0000313" key="14">
    <source>
        <dbReference type="EMBL" id="CAF1061075.1"/>
    </source>
</evidence>
<protein>
    <submittedName>
        <fullName evidence="14">Uncharacterized protein</fullName>
    </submittedName>
</protein>
<keyword evidence="5 12" id="KW-0812">Transmembrane</keyword>
<feature type="transmembrane region" description="Helical" evidence="12">
    <location>
        <begin position="274"/>
        <end position="296"/>
    </location>
</feature>
<accession>A0A814L713</accession>
<evidence type="ECO:0000256" key="12">
    <source>
        <dbReference type="SAM" id="Phobius"/>
    </source>
</evidence>
<dbReference type="EMBL" id="CAJNOL010000429">
    <property type="protein sequence ID" value="CAF1061075.1"/>
    <property type="molecule type" value="Genomic_DNA"/>
</dbReference>
<feature type="region of interest" description="Disordered" evidence="11">
    <location>
        <begin position="1"/>
        <end position="80"/>
    </location>
</feature>
<reference evidence="14" key="1">
    <citation type="submission" date="2021-02" db="EMBL/GenBank/DDBJ databases">
        <authorList>
            <person name="Nowell W R."/>
        </authorList>
    </citation>
    <scope>NUCLEOTIDE SEQUENCE</scope>
</reference>
<evidence type="ECO:0000256" key="5">
    <source>
        <dbReference type="ARBA" id="ARBA00022692"/>
    </source>
</evidence>
<keyword evidence="8 12" id="KW-1133">Transmembrane helix</keyword>
<keyword evidence="4" id="KW-0813">Transport</keyword>
<evidence type="ECO:0000313" key="15">
    <source>
        <dbReference type="Proteomes" id="UP000663870"/>
    </source>
</evidence>
<feature type="transmembrane region" description="Helical" evidence="12">
    <location>
        <begin position="308"/>
        <end position="327"/>
    </location>
</feature>
<dbReference type="AlphaFoldDB" id="A0A814L713"/>
<keyword evidence="7" id="KW-0653">Protein transport</keyword>
<evidence type="ECO:0000256" key="7">
    <source>
        <dbReference type="ARBA" id="ARBA00022927"/>
    </source>
</evidence>